<evidence type="ECO:0000313" key="6">
    <source>
        <dbReference type="EMBL" id="MFC4858511.1"/>
    </source>
</evidence>
<dbReference type="InterPro" id="IPR001647">
    <property type="entry name" value="HTH_TetR"/>
</dbReference>
<proteinExistence type="predicted"/>
<comment type="caution">
    <text evidence="6">The sequence shown here is derived from an EMBL/GenBank/DDBJ whole genome shotgun (WGS) entry which is preliminary data.</text>
</comment>
<dbReference type="Gene3D" id="1.10.357.10">
    <property type="entry name" value="Tetracycline Repressor, domain 2"/>
    <property type="match status" value="1"/>
</dbReference>
<dbReference type="InterPro" id="IPR050109">
    <property type="entry name" value="HTH-type_TetR-like_transc_reg"/>
</dbReference>
<protein>
    <submittedName>
        <fullName evidence="6">TetR/AcrR family transcriptional regulator</fullName>
    </submittedName>
</protein>
<evidence type="ECO:0000256" key="3">
    <source>
        <dbReference type="ARBA" id="ARBA00023163"/>
    </source>
</evidence>
<reference evidence="7" key="1">
    <citation type="journal article" date="2019" name="Int. J. Syst. Evol. Microbiol.">
        <title>The Global Catalogue of Microorganisms (GCM) 10K type strain sequencing project: providing services to taxonomists for standard genome sequencing and annotation.</title>
        <authorList>
            <consortium name="The Broad Institute Genomics Platform"/>
            <consortium name="The Broad Institute Genome Sequencing Center for Infectious Disease"/>
            <person name="Wu L."/>
            <person name="Ma J."/>
        </authorList>
    </citation>
    <scope>NUCLEOTIDE SEQUENCE [LARGE SCALE GENOMIC DNA]</scope>
    <source>
        <strain evidence="7">ZS-22-S1</strain>
    </source>
</reference>
<keyword evidence="1" id="KW-0805">Transcription regulation</keyword>
<organism evidence="6 7">
    <name type="scientific">Actinophytocola glycyrrhizae</name>
    <dbReference type="NCBI Taxonomy" id="2044873"/>
    <lineage>
        <taxon>Bacteria</taxon>
        <taxon>Bacillati</taxon>
        <taxon>Actinomycetota</taxon>
        <taxon>Actinomycetes</taxon>
        <taxon>Pseudonocardiales</taxon>
        <taxon>Pseudonocardiaceae</taxon>
    </lineage>
</organism>
<keyword evidence="7" id="KW-1185">Reference proteome</keyword>
<dbReference type="PANTHER" id="PTHR30055:SF148">
    <property type="entry name" value="TETR-FAMILY TRANSCRIPTIONAL REGULATOR"/>
    <property type="match status" value="1"/>
</dbReference>
<dbReference type="PROSITE" id="PS50977">
    <property type="entry name" value="HTH_TETR_2"/>
    <property type="match status" value="1"/>
</dbReference>
<evidence type="ECO:0000256" key="4">
    <source>
        <dbReference type="PROSITE-ProRule" id="PRU00335"/>
    </source>
</evidence>
<keyword evidence="2 4" id="KW-0238">DNA-binding</keyword>
<dbReference type="Pfam" id="PF00440">
    <property type="entry name" value="TetR_N"/>
    <property type="match status" value="1"/>
</dbReference>
<evidence type="ECO:0000259" key="5">
    <source>
        <dbReference type="PROSITE" id="PS50977"/>
    </source>
</evidence>
<dbReference type="Proteomes" id="UP001595859">
    <property type="component" value="Unassembled WGS sequence"/>
</dbReference>
<evidence type="ECO:0000256" key="2">
    <source>
        <dbReference type="ARBA" id="ARBA00023125"/>
    </source>
</evidence>
<sequence length="198" mass="20462">MDATAVQPTSRPGGRTARNRVAVRDATLAELAAHGYAGLTVEAVATRSGVHKTTVYRRWGGVDGLVVDALALADEDEWAPPDTGSFAADLRALAREVMTTFADSPASAAFVAAAFQSARAAAALHGFYAQRHRRAEVVVTRAVTRGEVPAGTDAGAVVKAAVAPFYYRVLIAGETPSEEVADQSAAAVAHAAQAGLYA</sequence>
<feature type="domain" description="HTH tetR-type" evidence="5">
    <location>
        <begin position="17"/>
        <end position="77"/>
    </location>
</feature>
<keyword evidence="3" id="KW-0804">Transcription</keyword>
<dbReference type="PANTHER" id="PTHR30055">
    <property type="entry name" value="HTH-TYPE TRANSCRIPTIONAL REGULATOR RUTR"/>
    <property type="match status" value="1"/>
</dbReference>
<dbReference type="Gene3D" id="1.10.10.60">
    <property type="entry name" value="Homeodomain-like"/>
    <property type="match status" value="1"/>
</dbReference>
<dbReference type="EMBL" id="JBHSIS010000022">
    <property type="protein sequence ID" value="MFC4858511.1"/>
    <property type="molecule type" value="Genomic_DNA"/>
</dbReference>
<dbReference type="SUPFAM" id="SSF48498">
    <property type="entry name" value="Tetracyclin repressor-like, C-terminal domain"/>
    <property type="match status" value="1"/>
</dbReference>
<dbReference type="InterPro" id="IPR009057">
    <property type="entry name" value="Homeodomain-like_sf"/>
</dbReference>
<feature type="DNA-binding region" description="H-T-H motif" evidence="4">
    <location>
        <begin position="40"/>
        <end position="59"/>
    </location>
</feature>
<name>A0ABV9SGN6_9PSEU</name>
<accession>A0ABV9SGN6</accession>
<dbReference type="SUPFAM" id="SSF46689">
    <property type="entry name" value="Homeodomain-like"/>
    <property type="match status" value="1"/>
</dbReference>
<dbReference type="InterPro" id="IPR011075">
    <property type="entry name" value="TetR_C"/>
</dbReference>
<evidence type="ECO:0000313" key="7">
    <source>
        <dbReference type="Proteomes" id="UP001595859"/>
    </source>
</evidence>
<dbReference type="Pfam" id="PF16859">
    <property type="entry name" value="TetR_C_11"/>
    <property type="match status" value="1"/>
</dbReference>
<dbReference type="RefSeq" id="WP_378061004.1">
    <property type="nucleotide sequence ID" value="NZ_JBHSIS010000022.1"/>
</dbReference>
<gene>
    <name evidence="6" type="ORF">ACFPCV_33870</name>
</gene>
<evidence type="ECO:0000256" key="1">
    <source>
        <dbReference type="ARBA" id="ARBA00023015"/>
    </source>
</evidence>
<dbReference type="InterPro" id="IPR036271">
    <property type="entry name" value="Tet_transcr_reg_TetR-rel_C_sf"/>
</dbReference>